<dbReference type="AlphaFoldDB" id="A0A433VW58"/>
<gene>
    <name evidence="6" type="ORF">DSM106972_008150</name>
</gene>
<keyword evidence="3" id="KW-0804">Transcription</keyword>
<dbReference type="PANTHER" id="PTHR46796">
    <property type="entry name" value="HTH-TYPE TRANSCRIPTIONAL ACTIVATOR RHAS-RELATED"/>
    <property type="match status" value="1"/>
</dbReference>
<dbReference type="InterPro" id="IPR018062">
    <property type="entry name" value="HTH_AraC-typ_CS"/>
</dbReference>
<dbReference type="EMBL" id="RSCL01000001">
    <property type="protein sequence ID" value="RUT10320.1"/>
    <property type="molecule type" value="Genomic_DNA"/>
</dbReference>
<protein>
    <submittedName>
        <fullName evidence="6">AraC family transcriptional regulator</fullName>
    </submittedName>
</protein>
<feature type="domain" description="HTH araC/xylS-type" evidence="5">
    <location>
        <begin position="198"/>
        <end position="296"/>
    </location>
</feature>
<evidence type="ECO:0000313" key="6">
    <source>
        <dbReference type="EMBL" id="RUT10320.1"/>
    </source>
</evidence>
<evidence type="ECO:0000259" key="5">
    <source>
        <dbReference type="PROSITE" id="PS01124"/>
    </source>
</evidence>
<evidence type="ECO:0000256" key="4">
    <source>
        <dbReference type="SAM" id="MobiDB-lite"/>
    </source>
</evidence>
<keyword evidence="2" id="KW-0238">DNA-binding</keyword>
<reference evidence="6" key="1">
    <citation type="submission" date="2018-12" db="EMBL/GenBank/DDBJ databases">
        <authorList>
            <person name="Will S."/>
            <person name="Neumann-Schaal M."/>
            <person name="Henke P."/>
        </authorList>
    </citation>
    <scope>NUCLEOTIDE SEQUENCE</scope>
    <source>
        <strain evidence="6">PCC 7102</strain>
    </source>
</reference>
<dbReference type="OrthoDB" id="516605at2"/>
<dbReference type="Gene3D" id="1.10.10.60">
    <property type="entry name" value="Homeodomain-like"/>
    <property type="match status" value="2"/>
</dbReference>
<comment type="caution">
    <text evidence="6">The sequence shown here is derived from an EMBL/GenBank/DDBJ whole genome shotgun (WGS) entry which is preliminary data.</text>
</comment>
<dbReference type="InterPro" id="IPR009057">
    <property type="entry name" value="Homeodomain-like_sf"/>
</dbReference>
<evidence type="ECO:0000256" key="3">
    <source>
        <dbReference type="ARBA" id="ARBA00023163"/>
    </source>
</evidence>
<name>A0A433VW58_9CYAN</name>
<reference evidence="6" key="2">
    <citation type="journal article" date="2019" name="Genome Biol. Evol.">
        <title>Day and night: Metabolic profiles and evolutionary relationships of six axenic non-marine cyanobacteria.</title>
        <authorList>
            <person name="Will S.E."/>
            <person name="Henke P."/>
            <person name="Boedeker C."/>
            <person name="Huang S."/>
            <person name="Brinkmann H."/>
            <person name="Rohde M."/>
            <person name="Jarek M."/>
            <person name="Friedl T."/>
            <person name="Seufert S."/>
            <person name="Schumacher M."/>
            <person name="Overmann J."/>
            <person name="Neumann-Schaal M."/>
            <person name="Petersen J."/>
        </authorList>
    </citation>
    <scope>NUCLEOTIDE SEQUENCE [LARGE SCALE GENOMIC DNA]</scope>
    <source>
        <strain evidence="6">PCC 7102</strain>
    </source>
</reference>
<dbReference type="PROSITE" id="PS00041">
    <property type="entry name" value="HTH_ARAC_FAMILY_1"/>
    <property type="match status" value="1"/>
</dbReference>
<dbReference type="InterPro" id="IPR018060">
    <property type="entry name" value="HTH_AraC"/>
</dbReference>
<keyword evidence="7" id="KW-1185">Reference proteome</keyword>
<evidence type="ECO:0000256" key="1">
    <source>
        <dbReference type="ARBA" id="ARBA00023015"/>
    </source>
</evidence>
<dbReference type="RefSeq" id="WP_127079049.1">
    <property type="nucleotide sequence ID" value="NZ_RSCL01000001.1"/>
</dbReference>
<dbReference type="Pfam" id="PF12833">
    <property type="entry name" value="HTH_18"/>
    <property type="match status" value="1"/>
</dbReference>
<sequence length="298" mass="34098">MDSSQPNQVDFSQQQERSPVTQRPWLRSSHGLGWNHLSLHHKRCPPLEIPELQPLQHIIEINLLPNSRAEYRANGRLYESNVSYGSMMLAPAYTCYQIATLSDAESVSISLEPDFVARTAYEILDSERVELVLAPGTFDPLIYGIGMSLKAELESSSPVSNFYIDSLANTLATHLLRNYITCTDSRMVAVEESQHNFIQVIDYVEAYLEQPIELEELARIAGMSRFYFCRLFKKTIGLTPHQFVIKRRIERAKHLLFRSNLSISEIAVACGFANQNHLTRYFKRLTNVTPSVFRQRAQ</sequence>
<proteinExistence type="predicted"/>
<evidence type="ECO:0000313" key="7">
    <source>
        <dbReference type="Proteomes" id="UP000271624"/>
    </source>
</evidence>
<dbReference type="InterPro" id="IPR050204">
    <property type="entry name" value="AraC_XylS_family_regulators"/>
</dbReference>
<dbReference type="GO" id="GO:0043565">
    <property type="term" value="F:sequence-specific DNA binding"/>
    <property type="evidence" value="ECO:0007669"/>
    <property type="project" value="InterPro"/>
</dbReference>
<organism evidence="6 7">
    <name type="scientific">Dulcicalothrix desertica PCC 7102</name>
    <dbReference type="NCBI Taxonomy" id="232991"/>
    <lineage>
        <taxon>Bacteria</taxon>
        <taxon>Bacillati</taxon>
        <taxon>Cyanobacteriota</taxon>
        <taxon>Cyanophyceae</taxon>
        <taxon>Nostocales</taxon>
        <taxon>Calotrichaceae</taxon>
        <taxon>Dulcicalothrix</taxon>
    </lineage>
</organism>
<dbReference type="PANTHER" id="PTHR46796:SF6">
    <property type="entry name" value="ARAC SUBFAMILY"/>
    <property type="match status" value="1"/>
</dbReference>
<dbReference type="GO" id="GO:0003700">
    <property type="term" value="F:DNA-binding transcription factor activity"/>
    <property type="evidence" value="ECO:0007669"/>
    <property type="project" value="InterPro"/>
</dbReference>
<evidence type="ECO:0000256" key="2">
    <source>
        <dbReference type="ARBA" id="ARBA00023125"/>
    </source>
</evidence>
<feature type="region of interest" description="Disordered" evidence="4">
    <location>
        <begin position="1"/>
        <end position="22"/>
    </location>
</feature>
<keyword evidence="1" id="KW-0805">Transcription regulation</keyword>
<accession>A0A433VW58</accession>
<feature type="compositionally biased region" description="Polar residues" evidence="4">
    <location>
        <begin position="1"/>
        <end position="21"/>
    </location>
</feature>
<dbReference type="Proteomes" id="UP000271624">
    <property type="component" value="Unassembled WGS sequence"/>
</dbReference>
<dbReference type="SUPFAM" id="SSF46689">
    <property type="entry name" value="Homeodomain-like"/>
    <property type="match status" value="2"/>
</dbReference>
<dbReference type="PROSITE" id="PS01124">
    <property type="entry name" value="HTH_ARAC_FAMILY_2"/>
    <property type="match status" value="1"/>
</dbReference>
<dbReference type="SMART" id="SM00342">
    <property type="entry name" value="HTH_ARAC"/>
    <property type="match status" value="1"/>
</dbReference>